<organism evidence="1 2">
    <name type="scientific">Knipowitschia caucasica</name>
    <name type="common">Caucasian dwarf goby</name>
    <name type="synonym">Pomatoschistus caucasicus</name>
    <dbReference type="NCBI Taxonomy" id="637954"/>
    <lineage>
        <taxon>Eukaryota</taxon>
        <taxon>Metazoa</taxon>
        <taxon>Chordata</taxon>
        <taxon>Craniata</taxon>
        <taxon>Vertebrata</taxon>
        <taxon>Euteleostomi</taxon>
        <taxon>Actinopterygii</taxon>
        <taxon>Neopterygii</taxon>
        <taxon>Teleostei</taxon>
        <taxon>Neoteleostei</taxon>
        <taxon>Acanthomorphata</taxon>
        <taxon>Gobiaria</taxon>
        <taxon>Gobiiformes</taxon>
        <taxon>Gobioidei</taxon>
        <taxon>Gobiidae</taxon>
        <taxon>Gobiinae</taxon>
        <taxon>Knipowitschia</taxon>
    </lineage>
</organism>
<keyword evidence="2" id="KW-1185">Reference proteome</keyword>
<accession>A0AAV2JL84</accession>
<dbReference type="AlphaFoldDB" id="A0AAV2JL84"/>
<protein>
    <submittedName>
        <fullName evidence="1">Uncharacterized protein</fullName>
    </submittedName>
</protein>
<gene>
    <name evidence="1" type="ORF">KC01_LOCUS9472</name>
</gene>
<evidence type="ECO:0000313" key="2">
    <source>
        <dbReference type="Proteomes" id="UP001497482"/>
    </source>
</evidence>
<dbReference type="EMBL" id="OZ035835">
    <property type="protein sequence ID" value="CAL1578312.1"/>
    <property type="molecule type" value="Genomic_DNA"/>
</dbReference>
<name>A0AAV2JL84_KNICA</name>
<proteinExistence type="predicted"/>
<dbReference type="Proteomes" id="UP001497482">
    <property type="component" value="Chromosome 13"/>
</dbReference>
<reference evidence="1 2" key="1">
    <citation type="submission" date="2024-04" db="EMBL/GenBank/DDBJ databases">
        <authorList>
            <person name="Waldvogel A.-M."/>
            <person name="Schoenle A."/>
        </authorList>
    </citation>
    <scope>NUCLEOTIDE SEQUENCE [LARGE SCALE GENOMIC DNA]</scope>
</reference>
<evidence type="ECO:0000313" key="1">
    <source>
        <dbReference type="EMBL" id="CAL1578312.1"/>
    </source>
</evidence>
<sequence>MAESVVLSLYHALGLCLRKLITEAPGLLSSPPLHFNSGDTEAGVGQVLSPAGLELHSYPSVPGTPRRVRPGLK</sequence>